<accession>A0A4Y2CCL6</accession>
<dbReference type="Proteomes" id="UP000499080">
    <property type="component" value="Unassembled WGS sequence"/>
</dbReference>
<comment type="caution">
    <text evidence="1">The sequence shown here is derived from an EMBL/GenBank/DDBJ whole genome shotgun (WGS) entry which is preliminary data.</text>
</comment>
<gene>
    <name evidence="1" type="ORF">AVEN_136630_1</name>
</gene>
<evidence type="ECO:0000313" key="1">
    <source>
        <dbReference type="EMBL" id="GBM01075.1"/>
    </source>
</evidence>
<dbReference type="EMBL" id="BGPR01000164">
    <property type="protein sequence ID" value="GBM01075.1"/>
    <property type="molecule type" value="Genomic_DNA"/>
</dbReference>
<reference evidence="1 2" key="1">
    <citation type="journal article" date="2019" name="Sci. Rep.">
        <title>Orb-weaving spider Araneus ventricosus genome elucidates the spidroin gene catalogue.</title>
        <authorList>
            <person name="Kono N."/>
            <person name="Nakamura H."/>
            <person name="Ohtoshi R."/>
            <person name="Moran D.A.P."/>
            <person name="Shinohara A."/>
            <person name="Yoshida Y."/>
            <person name="Fujiwara M."/>
            <person name="Mori M."/>
            <person name="Tomita M."/>
            <person name="Arakawa K."/>
        </authorList>
    </citation>
    <scope>NUCLEOTIDE SEQUENCE [LARGE SCALE GENOMIC DNA]</scope>
</reference>
<protein>
    <submittedName>
        <fullName evidence="1">Uncharacterized protein</fullName>
    </submittedName>
</protein>
<organism evidence="1 2">
    <name type="scientific">Araneus ventricosus</name>
    <name type="common">Orbweaver spider</name>
    <name type="synonym">Epeira ventricosa</name>
    <dbReference type="NCBI Taxonomy" id="182803"/>
    <lineage>
        <taxon>Eukaryota</taxon>
        <taxon>Metazoa</taxon>
        <taxon>Ecdysozoa</taxon>
        <taxon>Arthropoda</taxon>
        <taxon>Chelicerata</taxon>
        <taxon>Arachnida</taxon>
        <taxon>Araneae</taxon>
        <taxon>Araneomorphae</taxon>
        <taxon>Entelegynae</taxon>
        <taxon>Araneoidea</taxon>
        <taxon>Araneidae</taxon>
        <taxon>Araneus</taxon>
    </lineage>
</organism>
<sequence>MICDVISSKPITTIEMLITKTDGFSMCLDTGDPFLSSLTSVVSSHRNLSLQAKCWITKTDEFSMCLDTGDPFLSSLISTVAVSISVVSSHRNLSLQAKCWITKTDEFSMCLDTGDPFLASLICTNRLMVISVITISGDYCSCKKGN</sequence>
<dbReference type="AlphaFoldDB" id="A0A4Y2CCL6"/>
<proteinExistence type="predicted"/>
<name>A0A4Y2CCL6_ARAVE</name>
<evidence type="ECO:0000313" key="2">
    <source>
        <dbReference type="Proteomes" id="UP000499080"/>
    </source>
</evidence>
<keyword evidence="2" id="KW-1185">Reference proteome</keyword>